<evidence type="ECO:0000256" key="4">
    <source>
        <dbReference type="ARBA" id="ARBA00022723"/>
    </source>
</evidence>
<evidence type="ECO:0000259" key="9">
    <source>
        <dbReference type="Pfam" id="PF00122"/>
    </source>
</evidence>
<protein>
    <submittedName>
        <fullName evidence="10">Putative Heavy metal translocating P-type ATPase</fullName>
        <ecNumber evidence="10">3.6.3.-</ecNumber>
    </submittedName>
</protein>
<sequence>MNSATADLADVDVDDGVEHPWESREVRWSALAGLLLAVGFLAGRVEVPTGVVTGIYAASTVAGLRFFALEAIEELWRERRIGIELLMTVGTLAAGGLGEWGEAATLAFLYSISEALEEFTEDRTRNAIRALMDLAPKQVTRVRDGVQEEIDVGDLAIGDQFLVRPGEGVGTDGTIVDGYSALNEAAITGESVPVEKQVGDKVFAGTLNTTGAVVVEATATAEDNTLAKIVHLVSEAQEQKGRGEQFMSRFARIYSPAVLLVGVLVAFGGGMLTGDWSEWVGRAATVIVAAAPCALVISIPISYVAAIGNASRKGILIKGGIYLEELARLTALAMDKTGTITQGEPRVVDVVPADGHDERSVLTAAAVVEQRSEHPLASAVMVRSAELDLSIPSSETFETLVGAGARASSNGRLYLVGSPALMDDRGLALDGLRGQIENLERAGRTAIVAAVDDRVVGVVGIADVVRPQARDAISELRRNGVDHIVMLTGDNARTGEAIASEVGIDDVRAHLKPEDKSRLVAELAAHGHVGMVGDGVNDAPALAAASVGIAMGTAGSDVALETADVALMADDLSKLTEAVRIGRRTRRIVAQNIALGLVIPAILVPGALIGVFTLPIAVLAHELSELAVIANGLRLARR</sequence>
<dbReference type="GO" id="GO:0005886">
    <property type="term" value="C:plasma membrane"/>
    <property type="evidence" value="ECO:0007669"/>
    <property type="project" value="UniProtKB-SubCell"/>
</dbReference>
<dbReference type="InterPro" id="IPR023214">
    <property type="entry name" value="HAD_sf"/>
</dbReference>
<dbReference type="Pfam" id="PF00702">
    <property type="entry name" value="Hydrolase"/>
    <property type="match status" value="1"/>
</dbReference>
<keyword evidence="4 8" id="KW-0479">Metal-binding</keyword>
<comment type="caution">
    <text evidence="10">The sequence shown here is derived from an EMBL/GenBank/DDBJ whole genome shotgun (WGS) entry which is preliminary data.</text>
</comment>
<dbReference type="eggNOG" id="COG2217">
    <property type="taxonomic scope" value="Bacteria"/>
</dbReference>
<name>R4Z735_9ACTN</name>
<feature type="transmembrane region" description="Helical" evidence="8">
    <location>
        <begin position="593"/>
        <end position="618"/>
    </location>
</feature>
<keyword evidence="3 8" id="KW-0812">Transmembrane</keyword>
<evidence type="ECO:0000256" key="3">
    <source>
        <dbReference type="ARBA" id="ARBA00022692"/>
    </source>
</evidence>
<accession>R4Z735</accession>
<dbReference type="InterPro" id="IPR044492">
    <property type="entry name" value="P_typ_ATPase_HD_dom"/>
</dbReference>
<evidence type="ECO:0000256" key="6">
    <source>
        <dbReference type="ARBA" id="ARBA00022989"/>
    </source>
</evidence>
<dbReference type="GO" id="GO:0016887">
    <property type="term" value="F:ATP hydrolysis activity"/>
    <property type="evidence" value="ECO:0007669"/>
    <property type="project" value="InterPro"/>
</dbReference>
<proteinExistence type="inferred from homology"/>
<dbReference type="EC" id="3.6.3.-" evidence="10"/>
<dbReference type="InterPro" id="IPR018303">
    <property type="entry name" value="ATPase_P-typ_P_site"/>
</dbReference>
<keyword evidence="11" id="KW-1185">Reference proteome</keyword>
<dbReference type="NCBIfam" id="TIGR01525">
    <property type="entry name" value="ATPase-IB_hvy"/>
    <property type="match status" value="1"/>
</dbReference>
<dbReference type="SUPFAM" id="SSF81653">
    <property type="entry name" value="Calcium ATPase, transduction domain A"/>
    <property type="match status" value="1"/>
</dbReference>
<dbReference type="Pfam" id="PF00122">
    <property type="entry name" value="E1-E2_ATPase"/>
    <property type="match status" value="1"/>
</dbReference>
<dbReference type="HOGENOM" id="CLU_001771_6_4_11"/>
<keyword evidence="8" id="KW-1003">Cell membrane</keyword>
<evidence type="ECO:0000256" key="5">
    <source>
        <dbReference type="ARBA" id="ARBA00022967"/>
    </source>
</evidence>
<reference evidence="10 11" key="1">
    <citation type="journal article" date="2013" name="ISME J.">
        <title>Metabolic model for the filamentous 'Candidatus Microthrix parvicella' based on genomic and metagenomic analyses.</title>
        <authorList>
            <person name="Jon McIlroy S."/>
            <person name="Kristiansen R."/>
            <person name="Albertsen M."/>
            <person name="Michael Karst S."/>
            <person name="Rossetti S."/>
            <person name="Lund Nielsen J."/>
            <person name="Tandoi V."/>
            <person name="James Seviour R."/>
            <person name="Nielsen P.H."/>
        </authorList>
    </citation>
    <scope>NUCLEOTIDE SEQUENCE [LARGE SCALE GENOMIC DNA]</scope>
    <source>
        <strain evidence="10 11">RN1</strain>
    </source>
</reference>
<dbReference type="GO" id="GO:0015086">
    <property type="term" value="F:cadmium ion transmembrane transporter activity"/>
    <property type="evidence" value="ECO:0007669"/>
    <property type="project" value="TreeGrafter"/>
</dbReference>
<dbReference type="PROSITE" id="PS00154">
    <property type="entry name" value="ATPASE_E1_E2"/>
    <property type="match status" value="1"/>
</dbReference>
<dbReference type="InterPro" id="IPR008250">
    <property type="entry name" value="ATPase_P-typ_transduc_dom_A_sf"/>
</dbReference>
<keyword evidence="5" id="KW-1278">Translocase</keyword>
<dbReference type="OrthoDB" id="7059309at2"/>
<evidence type="ECO:0000256" key="1">
    <source>
        <dbReference type="ARBA" id="ARBA00004651"/>
    </source>
</evidence>
<evidence type="ECO:0000313" key="11">
    <source>
        <dbReference type="Proteomes" id="UP000018291"/>
    </source>
</evidence>
<dbReference type="PANTHER" id="PTHR48085">
    <property type="entry name" value="CADMIUM/ZINC-TRANSPORTING ATPASE HMA2-RELATED"/>
    <property type="match status" value="1"/>
</dbReference>
<keyword evidence="7 8" id="KW-0472">Membrane</keyword>
<dbReference type="EMBL" id="CANL01000046">
    <property type="protein sequence ID" value="CCM65062.1"/>
    <property type="molecule type" value="Genomic_DNA"/>
</dbReference>
<dbReference type="PRINTS" id="PR00119">
    <property type="entry name" value="CATATPASE"/>
</dbReference>
<keyword evidence="6 8" id="KW-1133">Transmembrane helix</keyword>
<dbReference type="Gene3D" id="3.40.50.1000">
    <property type="entry name" value="HAD superfamily/HAD-like"/>
    <property type="match status" value="1"/>
</dbReference>
<evidence type="ECO:0000256" key="8">
    <source>
        <dbReference type="RuleBase" id="RU362081"/>
    </source>
</evidence>
<dbReference type="SUPFAM" id="SSF81665">
    <property type="entry name" value="Calcium ATPase, transmembrane domain M"/>
    <property type="match status" value="1"/>
</dbReference>
<dbReference type="AlphaFoldDB" id="R4Z735"/>
<dbReference type="InterPro" id="IPR027256">
    <property type="entry name" value="P-typ_ATPase_IB"/>
</dbReference>
<gene>
    <name evidence="10" type="ORF">BN381_500020</name>
</gene>
<dbReference type="GO" id="GO:0005524">
    <property type="term" value="F:ATP binding"/>
    <property type="evidence" value="ECO:0007669"/>
    <property type="project" value="UniProtKB-UniRule"/>
</dbReference>
<feature type="transmembrane region" description="Helical" evidence="8">
    <location>
        <begin position="51"/>
        <end position="72"/>
    </location>
</feature>
<comment type="subcellular location">
    <subcellularLocation>
        <location evidence="1">Cell membrane</location>
        <topology evidence="1">Multi-pass membrane protein</topology>
    </subcellularLocation>
</comment>
<dbReference type="Gene3D" id="3.40.1110.10">
    <property type="entry name" value="Calcium-transporting ATPase, cytoplasmic domain N"/>
    <property type="match status" value="1"/>
</dbReference>
<dbReference type="FunFam" id="2.70.150.10:FF:000002">
    <property type="entry name" value="Copper-transporting ATPase 1, putative"/>
    <property type="match status" value="1"/>
</dbReference>
<dbReference type="SFLD" id="SFLDF00027">
    <property type="entry name" value="p-type_atpase"/>
    <property type="match status" value="1"/>
</dbReference>
<dbReference type="SFLD" id="SFLDG00002">
    <property type="entry name" value="C1.7:_P-type_atpase_like"/>
    <property type="match status" value="1"/>
</dbReference>
<dbReference type="GO" id="GO:0019829">
    <property type="term" value="F:ATPase-coupled monoatomic cation transmembrane transporter activity"/>
    <property type="evidence" value="ECO:0007669"/>
    <property type="project" value="InterPro"/>
</dbReference>
<dbReference type="NCBIfam" id="TIGR01494">
    <property type="entry name" value="ATPase_P-type"/>
    <property type="match status" value="1"/>
</dbReference>
<dbReference type="InterPro" id="IPR023299">
    <property type="entry name" value="ATPase_P-typ_cyto_dom_N"/>
</dbReference>
<dbReference type="GO" id="GO:0046872">
    <property type="term" value="F:metal ion binding"/>
    <property type="evidence" value="ECO:0007669"/>
    <property type="project" value="UniProtKB-KW"/>
</dbReference>
<feature type="domain" description="P-type ATPase A" evidence="9">
    <location>
        <begin position="134"/>
        <end position="233"/>
    </location>
</feature>
<keyword evidence="8" id="KW-0067">ATP-binding</keyword>
<comment type="similarity">
    <text evidence="2 8">Belongs to the cation transport ATPase (P-type) (TC 3.A.3) family. Type IB subfamily.</text>
</comment>
<evidence type="ECO:0000256" key="2">
    <source>
        <dbReference type="ARBA" id="ARBA00006024"/>
    </source>
</evidence>
<dbReference type="InterPro" id="IPR059000">
    <property type="entry name" value="ATPase_P-type_domA"/>
</dbReference>
<dbReference type="PRINTS" id="PR00120">
    <property type="entry name" value="HATPASE"/>
</dbReference>
<evidence type="ECO:0000256" key="7">
    <source>
        <dbReference type="ARBA" id="ARBA00023136"/>
    </source>
</evidence>
<dbReference type="InterPro" id="IPR036412">
    <property type="entry name" value="HAD-like_sf"/>
</dbReference>
<dbReference type="InterPro" id="IPR023298">
    <property type="entry name" value="ATPase_P-typ_TM_dom_sf"/>
</dbReference>
<evidence type="ECO:0000313" key="10">
    <source>
        <dbReference type="EMBL" id="CCM65062.1"/>
    </source>
</evidence>
<dbReference type="InterPro" id="IPR051014">
    <property type="entry name" value="Cation_Transport_ATPase_IB"/>
</dbReference>
<feature type="transmembrane region" description="Helical" evidence="8">
    <location>
        <begin position="284"/>
        <end position="308"/>
    </location>
</feature>
<dbReference type="Gene3D" id="2.70.150.10">
    <property type="entry name" value="Calcium-transporting ATPase, cytoplasmic transduction domain A"/>
    <property type="match status" value="1"/>
</dbReference>
<keyword evidence="8" id="KW-0547">Nucleotide-binding</keyword>
<dbReference type="Proteomes" id="UP000018291">
    <property type="component" value="Unassembled WGS sequence"/>
</dbReference>
<dbReference type="STRING" id="1229780.BN381_500020"/>
<feature type="transmembrane region" description="Helical" evidence="8">
    <location>
        <begin position="250"/>
        <end position="272"/>
    </location>
</feature>
<dbReference type="SFLD" id="SFLDS00003">
    <property type="entry name" value="Haloacid_Dehalogenase"/>
    <property type="match status" value="1"/>
</dbReference>
<dbReference type="SUPFAM" id="SSF56784">
    <property type="entry name" value="HAD-like"/>
    <property type="match status" value="1"/>
</dbReference>
<organism evidence="10 11">
    <name type="scientific">Candidatus Neomicrothrix parvicella RN1</name>
    <dbReference type="NCBI Taxonomy" id="1229780"/>
    <lineage>
        <taxon>Bacteria</taxon>
        <taxon>Bacillati</taxon>
        <taxon>Actinomycetota</taxon>
        <taxon>Acidimicrobiia</taxon>
        <taxon>Acidimicrobiales</taxon>
        <taxon>Microthrixaceae</taxon>
        <taxon>Candidatus Neomicrothrix</taxon>
    </lineage>
</organism>
<dbReference type="RefSeq" id="WP_012229468.1">
    <property type="nucleotide sequence ID" value="NZ_HG422565.1"/>
</dbReference>
<keyword evidence="10" id="KW-0378">Hydrolase</keyword>
<dbReference type="InterPro" id="IPR001757">
    <property type="entry name" value="P_typ_ATPase"/>
</dbReference>
<dbReference type="PANTHER" id="PTHR48085:SF5">
    <property type="entry name" value="CADMIUM_ZINC-TRANSPORTING ATPASE HMA4-RELATED"/>
    <property type="match status" value="1"/>
</dbReference>